<gene>
    <name evidence="4" type="ORF">P7K49_036780</name>
</gene>
<evidence type="ECO:0000256" key="2">
    <source>
        <dbReference type="ARBA" id="ARBA00023054"/>
    </source>
</evidence>
<protein>
    <submittedName>
        <fullName evidence="4">Uncharacterized protein</fullName>
    </submittedName>
</protein>
<comment type="similarity">
    <text evidence="1">Belongs to the SYCE family.</text>
</comment>
<keyword evidence="2" id="KW-0175">Coiled coil</keyword>
<dbReference type="InterPro" id="IPR026676">
    <property type="entry name" value="SYCE1"/>
</dbReference>
<evidence type="ECO:0000313" key="5">
    <source>
        <dbReference type="Proteomes" id="UP001266305"/>
    </source>
</evidence>
<dbReference type="PANTHER" id="PTHR21731:SF1">
    <property type="entry name" value="SYNAPTONEMAL COMPLEX CENTRAL ELEMENT PROTEIN 1-LIKE"/>
    <property type="match status" value="1"/>
</dbReference>
<keyword evidence="5" id="KW-1185">Reference proteome</keyword>
<dbReference type="PANTHER" id="PTHR21731">
    <property type="entry name" value="SYNAPTONEMAL COMPLEX CENTRAL ELEMENT PROTEIN 1-LIKE"/>
    <property type="match status" value="1"/>
</dbReference>
<accession>A0ABQ9TLS2</accession>
<evidence type="ECO:0000256" key="3">
    <source>
        <dbReference type="ARBA" id="ARBA00023254"/>
    </source>
</evidence>
<comment type="caution">
    <text evidence="4">The sequence shown here is derived from an EMBL/GenBank/DDBJ whole genome shotgun (WGS) entry which is preliminary data.</text>
</comment>
<name>A0ABQ9TLS2_SAGOE</name>
<sequence>MEHSLPTASFLQGQAKSLKSEDLLAMVIKLQKEGSLEPQIEDLINRINELQQEALRILQLHCQEKETSIPLLIISLISYHLSSQQLTHPINCPSNHRSHILVHHDFNCMGKPDVS</sequence>
<evidence type="ECO:0000313" key="4">
    <source>
        <dbReference type="EMBL" id="KAK2085480.1"/>
    </source>
</evidence>
<proteinExistence type="inferred from homology"/>
<organism evidence="4 5">
    <name type="scientific">Saguinus oedipus</name>
    <name type="common">Cotton-top tamarin</name>
    <name type="synonym">Oedipomidas oedipus</name>
    <dbReference type="NCBI Taxonomy" id="9490"/>
    <lineage>
        <taxon>Eukaryota</taxon>
        <taxon>Metazoa</taxon>
        <taxon>Chordata</taxon>
        <taxon>Craniata</taxon>
        <taxon>Vertebrata</taxon>
        <taxon>Euteleostomi</taxon>
        <taxon>Mammalia</taxon>
        <taxon>Eutheria</taxon>
        <taxon>Euarchontoglires</taxon>
        <taxon>Primates</taxon>
        <taxon>Haplorrhini</taxon>
        <taxon>Platyrrhini</taxon>
        <taxon>Cebidae</taxon>
        <taxon>Callitrichinae</taxon>
        <taxon>Saguinus</taxon>
    </lineage>
</organism>
<evidence type="ECO:0000256" key="1">
    <source>
        <dbReference type="ARBA" id="ARBA00010094"/>
    </source>
</evidence>
<dbReference type="EMBL" id="JASSZA010000021">
    <property type="protein sequence ID" value="KAK2085480.1"/>
    <property type="molecule type" value="Genomic_DNA"/>
</dbReference>
<dbReference type="Proteomes" id="UP001266305">
    <property type="component" value="Unassembled WGS sequence"/>
</dbReference>
<reference evidence="4 5" key="1">
    <citation type="submission" date="2023-05" db="EMBL/GenBank/DDBJ databases">
        <title>B98-5 Cell Line De Novo Hybrid Assembly: An Optical Mapping Approach.</title>
        <authorList>
            <person name="Kananen K."/>
            <person name="Auerbach J.A."/>
            <person name="Kautto E."/>
            <person name="Blachly J.S."/>
        </authorList>
    </citation>
    <scope>NUCLEOTIDE SEQUENCE [LARGE SCALE GENOMIC DNA]</scope>
    <source>
        <strain evidence="4">B95-8</strain>
        <tissue evidence="4">Cell line</tissue>
    </source>
</reference>
<keyword evidence="3" id="KW-0469">Meiosis</keyword>